<organism evidence="4 5">
    <name type="scientific">Artemisia annua</name>
    <name type="common">Sweet wormwood</name>
    <dbReference type="NCBI Taxonomy" id="35608"/>
    <lineage>
        <taxon>Eukaryota</taxon>
        <taxon>Viridiplantae</taxon>
        <taxon>Streptophyta</taxon>
        <taxon>Embryophyta</taxon>
        <taxon>Tracheophyta</taxon>
        <taxon>Spermatophyta</taxon>
        <taxon>Magnoliopsida</taxon>
        <taxon>eudicotyledons</taxon>
        <taxon>Gunneridae</taxon>
        <taxon>Pentapetalae</taxon>
        <taxon>asterids</taxon>
        <taxon>campanulids</taxon>
        <taxon>Asterales</taxon>
        <taxon>Asteraceae</taxon>
        <taxon>Asteroideae</taxon>
        <taxon>Anthemideae</taxon>
        <taxon>Artemisiinae</taxon>
        <taxon>Artemisia</taxon>
    </lineage>
</organism>
<keyword evidence="5" id="KW-1185">Reference proteome</keyword>
<name>A0A2U1P7U0_ARTAN</name>
<comment type="caution">
    <text evidence="4">The sequence shown here is derived from an EMBL/GenBank/DDBJ whole genome shotgun (WGS) entry which is preliminary data.</text>
</comment>
<evidence type="ECO:0000256" key="2">
    <source>
        <dbReference type="SAM" id="MobiDB-lite"/>
    </source>
</evidence>
<dbReference type="SUPFAM" id="SSF54928">
    <property type="entry name" value="RNA-binding domain, RBD"/>
    <property type="match status" value="1"/>
</dbReference>
<dbReference type="InterPro" id="IPR035979">
    <property type="entry name" value="RBD_domain_sf"/>
</dbReference>
<feature type="region of interest" description="Disordered" evidence="2">
    <location>
        <begin position="342"/>
        <end position="363"/>
    </location>
</feature>
<evidence type="ECO:0000259" key="3">
    <source>
        <dbReference type="PROSITE" id="PS50102"/>
    </source>
</evidence>
<proteinExistence type="predicted"/>
<accession>A0A2U1P7U0</accession>
<feature type="domain" description="RRM" evidence="3">
    <location>
        <begin position="6"/>
        <end position="83"/>
    </location>
</feature>
<dbReference type="OrthoDB" id="1731764at2759"/>
<evidence type="ECO:0000313" key="5">
    <source>
        <dbReference type="Proteomes" id="UP000245207"/>
    </source>
</evidence>
<dbReference type="InterPro" id="IPR000504">
    <property type="entry name" value="RRM_dom"/>
</dbReference>
<gene>
    <name evidence="4" type="ORF">CTI12_AA181150</name>
</gene>
<sequence length="363" mass="41006">MRDKATSFFFTNFPETWDSTALWKMFDKYGKVVDVYIAFKRTKRGTRFGFVRFINIGDVGMFERRLKGIIIGNSNLVINKAKYIKVGDKGVPAAADFPPFKQGNHHTPKMSKPTSNYSFKEAVLGHNTQAKPRIRKIHIEENAYLRSKLECCWIGEAKNFHVLQNAWSIVHNNGLDGCNIKYLGGLSFIFEWGAKDVAIKSLEENKVWLHQWFDNIKLWDNKCGSYGRLAWLNIDGLPTLGRDINSVKAITKEFGRSLEVCRLDFDSKILPPVKALVHLPNMNRVTESLMVVLNGVYYPVTVFEEQFNTSSLLSPHSSDSKGDSVFEEVFIGPSLARNGFDGDLSGQSSSEIGDSDRSGIWGK</sequence>
<keyword evidence="1" id="KW-0694">RNA-binding</keyword>
<dbReference type="CDD" id="cd00590">
    <property type="entry name" value="RRM_SF"/>
    <property type="match status" value="1"/>
</dbReference>
<dbReference type="EMBL" id="PKPP01001547">
    <property type="protein sequence ID" value="PWA81814.1"/>
    <property type="molecule type" value="Genomic_DNA"/>
</dbReference>
<protein>
    <submittedName>
        <fullName evidence="4">Nucleotide-binding alpha-beta plait domain-containing protein</fullName>
    </submittedName>
</protein>
<dbReference type="Gene3D" id="3.30.70.330">
    <property type="match status" value="1"/>
</dbReference>
<dbReference type="Pfam" id="PF00076">
    <property type="entry name" value="RRM_1"/>
    <property type="match status" value="1"/>
</dbReference>
<dbReference type="PROSITE" id="PS50102">
    <property type="entry name" value="RRM"/>
    <property type="match status" value="1"/>
</dbReference>
<evidence type="ECO:0000256" key="1">
    <source>
        <dbReference type="PROSITE-ProRule" id="PRU00176"/>
    </source>
</evidence>
<reference evidence="4 5" key="1">
    <citation type="journal article" date="2018" name="Mol. Plant">
        <title>The genome of Artemisia annua provides insight into the evolution of Asteraceae family and artemisinin biosynthesis.</title>
        <authorList>
            <person name="Shen Q."/>
            <person name="Zhang L."/>
            <person name="Liao Z."/>
            <person name="Wang S."/>
            <person name="Yan T."/>
            <person name="Shi P."/>
            <person name="Liu M."/>
            <person name="Fu X."/>
            <person name="Pan Q."/>
            <person name="Wang Y."/>
            <person name="Lv Z."/>
            <person name="Lu X."/>
            <person name="Zhang F."/>
            <person name="Jiang W."/>
            <person name="Ma Y."/>
            <person name="Chen M."/>
            <person name="Hao X."/>
            <person name="Li L."/>
            <person name="Tang Y."/>
            <person name="Lv G."/>
            <person name="Zhou Y."/>
            <person name="Sun X."/>
            <person name="Brodelius P.E."/>
            <person name="Rose J.K.C."/>
            <person name="Tang K."/>
        </authorList>
    </citation>
    <scope>NUCLEOTIDE SEQUENCE [LARGE SCALE GENOMIC DNA]</scope>
    <source>
        <strain evidence="5">cv. Huhao1</strain>
        <tissue evidence="4">Leaf</tissue>
    </source>
</reference>
<dbReference type="InterPro" id="IPR012677">
    <property type="entry name" value="Nucleotide-bd_a/b_plait_sf"/>
</dbReference>
<dbReference type="AlphaFoldDB" id="A0A2U1P7U0"/>
<dbReference type="Proteomes" id="UP000245207">
    <property type="component" value="Unassembled WGS sequence"/>
</dbReference>
<dbReference type="SMART" id="SM00360">
    <property type="entry name" value="RRM"/>
    <property type="match status" value="1"/>
</dbReference>
<evidence type="ECO:0000313" key="4">
    <source>
        <dbReference type="EMBL" id="PWA81814.1"/>
    </source>
</evidence>
<dbReference type="GO" id="GO:0003723">
    <property type="term" value="F:RNA binding"/>
    <property type="evidence" value="ECO:0007669"/>
    <property type="project" value="UniProtKB-UniRule"/>
</dbReference>